<accession>A0A344TN37</accession>
<feature type="coiled-coil region" evidence="1">
    <location>
        <begin position="141"/>
        <end position="168"/>
    </location>
</feature>
<dbReference type="OrthoDB" id="837016at2"/>
<keyword evidence="2" id="KW-1133">Transmembrane helix</keyword>
<evidence type="ECO:0000313" key="3">
    <source>
        <dbReference type="EMBL" id="AXE20058.1"/>
    </source>
</evidence>
<evidence type="ECO:0000256" key="1">
    <source>
        <dbReference type="SAM" id="Coils"/>
    </source>
</evidence>
<keyword evidence="4" id="KW-1185">Reference proteome</keyword>
<proteinExistence type="predicted"/>
<name>A0A344TN37_9BACT</name>
<organism evidence="3 4">
    <name type="scientific">Runella rosea</name>
    <dbReference type="NCBI Taxonomy" id="2259595"/>
    <lineage>
        <taxon>Bacteria</taxon>
        <taxon>Pseudomonadati</taxon>
        <taxon>Bacteroidota</taxon>
        <taxon>Cytophagia</taxon>
        <taxon>Cytophagales</taxon>
        <taxon>Spirosomataceae</taxon>
        <taxon>Runella</taxon>
    </lineage>
</organism>
<reference evidence="3 4" key="1">
    <citation type="submission" date="2018-07" db="EMBL/GenBank/DDBJ databases">
        <title>Genome sequencing of Runella.</title>
        <authorList>
            <person name="Baek M.-G."/>
            <person name="Yi H."/>
        </authorList>
    </citation>
    <scope>NUCLEOTIDE SEQUENCE [LARGE SCALE GENOMIC DNA]</scope>
    <source>
        <strain evidence="3 4">HYN0085</strain>
    </source>
</reference>
<dbReference type="Proteomes" id="UP000251993">
    <property type="component" value="Chromosome"/>
</dbReference>
<feature type="transmembrane region" description="Helical" evidence="2">
    <location>
        <begin position="69"/>
        <end position="88"/>
    </location>
</feature>
<sequence length="195" mass="22362">MKTWEEAVSQLKEVEPRATAWEELSARLAFEDQLVEQVNNLLELEPNDDLWGRIEPQLDVVKPLWYQLWPSWVAAAAVVFAVGLGVWWNGQSTQKVTIAYSTELVADWKSTDVKISQSLEAEVFILEGCQRKSAACTTPDFRDLKGELHELNSQKARIEHEIKMFGEQPDLVRAQIKIENQRAEITKELVQKLMI</sequence>
<protein>
    <submittedName>
        <fullName evidence="3">Uncharacterized protein</fullName>
    </submittedName>
</protein>
<keyword evidence="2" id="KW-0812">Transmembrane</keyword>
<dbReference type="RefSeq" id="WP_114068824.1">
    <property type="nucleotide sequence ID" value="NZ_CP030850.1"/>
</dbReference>
<gene>
    <name evidence="3" type="ORF">DR864_21045</name>
</gene>
<keyword evidence="1" id="KW-0175">Coiled coil</keyword>
<dbReference type="AlphaFoldDB" id="A0A344TN37"/>
<evidence type="ECO:0000313" key="4">
    <source>
        <dbReference type="Proteomes" id="UP000251993"/>
    </source>
</evidence>
<dbReference type="EMBL" id="CP030850">
    <property type="protein sequence ID" value="AXE20058.1"/>
    <property type="molecule type" value="Genomic_DNA"/>
</dbReference>
<dbReference type="KEGG" id="run:DR864_21045"/>
<evidence type="ECO:0000256" key="2">
    <source>
        <dbReference type="SAM" id="Phobius"/>
    </source>
</evidence>
<keyword evidence="2" id="KW-0472">Membrane</keyword>